<feature type="compositionally biased region" description="Low complexity" evidence="1">
    <location>
        <begin position="134"/>
        <end position="147"/>
    </location>
</feature>
<feature type="compositionally biased region" description="Polar residues" evidence="1">
    <location>
        <begin position="149"/>
        <end position="162"/>
    </location>
</feature>
<sequence length="225" mass="25129">MLGLGGSLSPPSLLLPRDPVTPRRLCVRGAFTAATRESIQICVCGRCVCCWYFQCLTVSQWRLAFGSNFLPSVCVREAEREEKTSPSKEVRQQTPPPIHSEWHHPRRSHSQQQQLTHTDTRNEKGEQCTGNTQRRSPPAAGAAAGASLFTRQHTPSNPNTQSNRRDAREHDRPLQSPRAVTSHFTVLPSGAPAPQPPQTHITQHRKRILRLTDPQREIHVGTCSC</sequence>
<name>V5AQV6_TRYCR</name>
<evidence type="ECO:0000313" key="2">
    <source>
        <dbReference type="EMBL" id="ESS63140.1"/>
    </source>
</evidence>
<proteinExistence type="predicted"/>
<feature type="compositionally biased region" description="Basic and acidic residues" evidence="1">
    <location>
        <begin position="80"/>
        <end position="91"/>
    </location>
</feature>
<comment type="caution">
    <text evidence="2">The sequence shown here is derived from an EMBL/GenBank/DDBJ whole genome shotgun (WGS) entry which is preliminary data.</text>
</comment>
<dbReference type="VEuPathDB" id="TriTrypDB:TCDM_09099"/>
<feature type="compositionally biased region" description="Basic and acidic residues" evidence="1">
    <location>
        <begin position="163"/>
        <end position="173"/>
    </location>
</feature>
<evidence type="ECO:0000256" key="1">
    <source>
        <dbReference type="SAM" id="MobiDB-lite"/>
    </source>
</evidence>
<feature type="region of interest" description="Disordered" evidence="1">
    <location>
        <begin position="80"/>
        <end position="178"/>
    </location>
</feature>
<dbReference type="AlphaFoldDB" id="V5AQV6"/>
<gene>
    <name evidence="2" type="ORF">TCDM_09099</name>
</gene>
<dbReference type="Proteomes" id="UP000017861">
    <property type="component" value="Unassembled WGS sequence"/>
</dbReference>
<accession>V5AQV6</accession>
<evidence type="ECO:0000313" key="3">
    <source>
        <dbReference type="Proteomes" id="UP000017861"/>
    </source>
</evidence>
<organism evidence="2 3">
    <name type="scientific">Trypanosoma cruzi Dm28c</name>
    <dbReference type="NCBI Taxonomy" id="1416333"/>
    <lineage>
        <taxon>Eukaryota</taxon>
        <taxon>Discoba</taxon>
        <taxon>Euglenozoa</taxon>
        <taxon>Kinetoplastea</taxon>
        <taxon>Metakinetoplastina</taxon>
        <taxon>Trypanosomatida</taxon>
        <taxon>Trypanosomatidae</taxon>
        <taxon>Trypanosoma</taxon>
        <taxon>Schizotrypanum</taxon>
    </lineage>
</organism>
<dbReference type="EMBL" id="AYLP01000141">
    <property type="protein sequence ID" value="ESS63140.1"/>
    <property type="molecule type" value="Genomic_DNA"/>
</dbReference>
<protein>
    <submittedName>
        <fullName evidence="2">Uncharacterized protein</fullName>
    </submittedName>
</protein>
<reference evidence="2 3" key="1">
    <citation type="journal article" date="2014" name="Genome Announc.">
        <title>Trypanosoma cruzi Clone Dm28c Draft Genome Sequence.</title>
        <authorList>
            <person name="Grisard E.C."/>
            <person name="Teixeira S.M."/>
            <person name="de Almeida L.G."/>
            <person name="Stoco P.H."/>
            <person name="Gerber A.L."/>
            <person name="Talavera-Lopez C."/>
            <person name="Lima O.C."/>
            <person name="Andersson B."/>
            <person name="de Vasconcelos A.T."/>
        </authorList>
    </citation>
    <scope>NUCLEOTIDE SEQUENCE [LARGE SCALE GENOMIC DNA]</scope>
    <source>
        <strain evidence="2 3">Dm28c</strain>
    </source>
</reference>